<protein>
    <recommendedName>
        <fullName evidence="4">ABC transporter permease</fullName>
    </recommendedName>
</protein>
<feature type="transmembrane region" description="Helical" evidence="1">
    <location>
        <begin position="174"/>
        <end position="192"/>
    </location>
</feature>
<sequence>MSKYWISLINSISEYFAYRLNFFLWRLRVVIGILITYFLWQAVFQNQNNVFGYSKTGMLTYILLITFLQGLVLSTQTHKIAFEINSGDLSNILIKPINFFGFNIARDLSDKIINTIFSFIELFFLYVVLKPPVIVQTNLFWLTLFIFTAFLAAFLYFEINILLSFIGFWSKETWAPRFIFSILVTFLAGTYFPLDIFPNPIYNILQYLPFTYIIFFPLKIYLGGAQNAFIIKGLIIILFWILILGYFLHYFWLKGLKIYTSEGR</sequence>
<comment type="caution">
    <text evidence="2">The sequence shown here is derived from an EMBL/GenBank/DDBJ whole genome shotgun (WGS) entry which is preliminary data.</text>
</comment>
<feature type="transmembrane region" description="Helical" evidence="1">
    <location>
        <begin position="20"/>
        <end position="40"/>
    </location>
</feature>
<evidence type="ECO:0000256" key="1">
    <source>
        <dbReference type="SAM" id="Phobius"/>
    </source>
</evidence>
<gene>
    <name evidence="2" type="ORF">A2960_03355</name>
</gene>
<dbReference type="AlphaFoldDB" id="A0A1F6APC9"/>
<evidence type="ECO:0000313" key="3">
    <source>
        <dbReference type="Proteomes" id="UP000176609"/>
    </source>
</evidence>
<keyword evidence="1" id="KW-0472">Membrane</keyword>
<feature type="transmembrane region" description="Helical" evidence="1">
    <location>
        <begin position="112"/>
        <end position="129"/>
    </location>
</feature>
<keyword evidence="1" id="KW-0812">Transmembrane</keyword>
<feature type="transmembrane region" description="Helical" evidence="1">
    <location>
        <begin position="204"/>
        <end position="222"/>
    </location>
</feature>
<accession>A0A1F6APC9</accession>
<dbReference type="EMBL" id="MFJR01000010">
    <property type="protein sequence ID" value="OGG26343.1"/>
    <property type="molecule type" value="Genomic_DNA"/>
</dbReference>
<keyword evidence="1" id="KW-1133">Transmembrane helix</keyword>
<proteinExistence type="predicted"/>
<reference evidence="2 3" key="1">
    <citation type="journal article" date="2016" name="Nat. Commun.">
        <title>Thousands of microbial genomes shed light on interconnected biogeochemical processes in an aquifer system.</title>
        <authorList>
            <person name="Anantharaman K."/>
            <person name="Brown C.T."/>
            <person name="Hug L.A."/>
            <person name="Sharon I."/>
            <person name="Castelle C.J."/>
            <person name="Probst A.J."/>
            <person name="Thomas B.C."/>
            <person name="Singh A."/>
            <person name="Wilkins M.J."/>
            <person name="Karaoz U."/>
            <person name="Brodie E.L."/>
            <person name="Williams K.H."/>
            <person name="Hubbard S.S."/>
            <person name="Banfield J.F."/>
        </authorList>
    </citation>
    <scope>NUCLEOTIDE SEQUENCE [LARGE SCALE GENOMIC DNA]</scope>
</reference>
<evidence type="ECO:0000313" key="2">
    <source>
        <dbReference type="EMBL" id="OGG26343.1"/>
    </source>
</evidence>
<dbReference type="PANTHER" id="PTHR36832:SF1">
    <property type="entry name" value="SLR1174 PROTEIN"/>
    <property type="match status" value="1"/>
</dbReference>
<dbReference type="PANTHER" id="PTHR36832">
    <property type="entry name" value="SLR1174 PROTEIN-RELATED"/>
    <property type="match status" value="1"/>
</dbReference>
<dbReference type="Pfam" id="PF06182">
    <property type="entry name" value="ABC2_membrane_6"/>
    <property type="match status" value="1"/>
</dbReference>
<feature type="transmembrane region" description="Helical" evidence="1">
    <location>
        <begin position="52"/>
        <end position="73"/>
    </location>
</feature>
<feature type="transmembrane region" description="Helical" evidence="1">
    <location>
        <begin position="229"/>
        <end position="252"/>
    </location>
</feature>
<name>A0A1F6APC9_9BACT</name>
<evidence type="ECO:0008006" key="4">
    <source>
        <dbReference type="Google" id="ProtNLM"/>
    </source>
</evidence>
<dbReference type="Proteomes" id="UP000176609">
    <property type="component" value="Unassembled WGS sequence"/>
</dbReference>
<dbReference type="InterPro" id="IPR010390">
    <property type="entry name" value="ABC-2_transporter-like"/>
</dbReference>
<organism evidence="2 3">
    <name type="scientific">Candidatus Gottesmanbacteria bacterium RIFCSPLOWO2_01_FULL_39_12b</name>
    <dbReference type="NCBI Taxonomy" id="1798388"/>
    <lineage>
        <taxon>Bacteria</taxon>
        <taxon>Candidatus Gottesmaniibacteriota</taxon>
    </lineage>
</organism>
<feature type="transmembrane region" description="Helical" evidence="1">
    <location>
        <begin position="141"/>
        <end position="162"/>
    </location>
</feature>